<dbReference type="InterPro" id="IPR016166">
    <property type="entry name" value="FAD-bd_PCMH"/>
</dbReference>
<dbReference type="Gene3D" id="3.30.43.10">
    <property type="entry name" value="Uridine Diphospho-n-acetylenolpyruvylglucosamine Reductase, domain 2"/>
    <property type="match status" value="1"/>
</dbReference>
<dbReference type="PROSITE" id="PS51387">
    <property type="entry name" value="FAD_PCMH"/>
    <property type="match status" value="1"/>
</dbReference>
<dbReference type="Gene3D" id="3.30.70.2520">
    <property type="match status" value="1"/>
</dbReference>
<dbReference type="InterPro" id="IPR006094">
    <property type="entry name" value="Oxid_FAD_bind_N"/>
</dbReference>
<dbReference type="Proteomes" id="UP000662200">
    <property type="component" value="Unassembled WGS sequence"/>
</dbReference>
<reference evidence="6" key="2">
    <citation type="submission" date="2020-09" db="EMBL/GenBank/DDBJ databases">
        <authorList>
            <person name="Sun Q."/>
            <person name="Ohkuma M."/>
        </authorList>
    </citation>
    <scope>NUCLEOTIDE SEQUENCE</scope>
    <source>
        <strain evidence="6">JCM 3091</strain>
    </source>
</reference>
<comment type="pathway">
    <text evidence="1">Cofactor biosynthesis; L-ascorbate biosynthesis.</text>
</comment>
<keyword evidence="7" id="KW-1185">Reference proteome</keyword>
<protein>
    <submittedName>
        <fullName evidence="6">L-gulonolactone oxidase</fullName>
    </submittedName>
</protein>
<dbReference type="PROSITE" id="PS00862">
    <property type="entry name" value="OX2_COVAL_FAD"/>
    <property type="match status" value="1"/>
</dbReference>
<dbReference type="GO" id="GO:0016020">
    <property type="term" value="C:membrane"/>
    <property type="evidence" value="ECO:0007669"/>
    <property type="project" value="InterPro"/>
</dbReference>
<feature type="domain" description="FAD-binding PCMH-type" evidence="5">
    <location>
        <begin position="13"/>
        <end position="183"/>
    </location>
</feature>
<keyword evidence="3" id="KW-0060">Ascorbate biosynthesis</keyword>
<evidence type="ECO:0000256" key="4">
    <source>
        <dbReference type="ARBA" id="ARBA00023002"/>
    </source>
</evidence>
<dbReference type="GO" id="GO:0003885">
    <property type="term" value="F:D-arabinono-1,4-lactone oxidase activity"/>
    <property type="evidence" value="ECO:0007669"/>
    <property type="project" value="InterPro"/>
</dbReference>
<evidence type="ECO:0000256" key="2">
    <source>
        <dbReference type="ARBA" id="ARBA00005466"/>
    </source>
</evidence>
<organism evidence="6 7">
    <name type="scientific">Pilimelia terevasa</name>
    <dbReference type="NCBI Taxonomy" id="53372"/>
    <lineage>
        <taxon>Bacteria</taxon>
        <taxon>Bacillati</taxon>
        <taxon>Actinomycetota</taxon>
        <taxon>Actinomycetes</taxon>
        <taxon>Micromonosporales</taxon>
        <taxon>Micromonosporaceae</taxon>
        <taxon>Pilimelia</taxon>
    </lineage>
</organism>
<dbReference type="PANTHER" id="PTHR43762:SF1">
    <property type="entry name" value="D-ARABINONO-1,4-LACTONE OXIDASE"/>
    <property type="match status" value="1"/>
</dbReference>
<dbReference type="InterPro" id="IPR007173">
    <property type="entry name" value="ALO_C"/>
</dbReference>
<dbReference type="Gene3D" id="1.10.45.10">
    <property type="entry name" value="Vanillyl-alcohol Oxidase, Chain A, domain 4"/>
    <property type="match status" value="1"/>
</dbReference>
<dbReference type="SUPFAM" id="SSF56176">
    <property type="entry name" value="FAD-binding/transporter-associated domain-like"/>
    <property type="match status" value="1"/>
</dbReference>
<evidence type="ECO:0000256" key="1">
    <source>
        <dbReference type="ARBA" id="ARBA00005147"/>
    </source>
</evidence>
<evidence type="ECO:0000313" key="7">
    <source>
        <dbReference type="Proteomes" id="UP000662200"/>
    </source>
</evidence>
<dbReference type="Pfam" id="PF01565">
    <property type="entry name" value="FAD_binding_4"/>
    <property type="match status" value="1"/>
</dbReference>
<dbReference type="EMBL" id="BMQC01000003">
    <property type="protein sequence ID" value="GGK22173.1"/>
    <property type="molecule type" value="Genomic_DNA"/>
</dbReference>
<accession>A0A8J3BIL7</accession>
<reference evidence="6" key="1">
    <citation type="journal article" date="2014" name="Int. J. Syst. Evol. Microbiol.">
        <title>Complete genome sequence of Corynebacterium casei LMG S-19264T (=DSM 44701T), isolated from a smear-ripened cheese.</title>
        <authorList>
            <consortium name="US DOE Joint Genome Institute (JGI-PGF)"/>
            <person name="Walter F."/>
            <person name="Albersmeier A."/>
            <person name="Kalinowski J."/>
            <person name="Ruckert C."/>
        </authorList>
    </citation>
    <scope>NUCLEOTIDE SEQUENCE</scope>
    <source>
        <strain evidence="6">JCM 3091</strain>
    </source>
</reference>
<dbReference type="GO" id="GO:0071949">
    <property type="term" value="F:FAD binding"/>
    <property type="evidence" value="ECO:0007669"/>
    <property type="project" value="InterPro"/>
</dbReference>
<keyword evidence="4" id="KW-0560">Oxidoreductase</keyword>
<dbReference type="UniPathway" id="UPA00132"/>
<dbReference type="InterPro" id="IPR036318">
    <property type="entry name" value="FAD-bd_PCMH-like_sf"/>
</dbReference>
<sequence>MPRSTWRTWSGTVHCTPAQWLVPTSEDEIIEAVAVAGRNGLPVRPAGTGHSFNRLVPTGGVLLDLTAYTGVVGVDRAAGEVTVRAGTRIGALCAALDRHGLALANIGTLAYQTVAGALSTGNHGTGLAHPPLSGQVRRVRLVTADGRARTVGPGDDPDLWGAVRTALGTLGVLTTVTFACVPQFRLGLRLRDESFDGFTDRLSAWAGESAHGSANWLPWGDRVTVRSVDPTDGPATPRAGWRRYAGALDEVGCGLVGQAGRLGGGAVPRLAAGFGALWPASPYADASHRVFTFPQPVRFLAMEHALPLEVTGDALRALRPVLRRLGTYSPYSVLVRVGAGDDVPLSPAYGRPTGYVNLTVPRQAGQIEILRAAEHVLRAHGGRPHWGKAHTATVETLAARYPRWRDFQRVRAHLDPAGMFANEYTDRVLGPVAAPAPAVTG</sequence>
<evidence type="ECO:0000313" key="6">
    <source>
        <dbReference type="EMBL" id="GGK22173.1"/>
    </source>
</evidence>
<dbReference type="InterPro" id="IPR016169">
    <property type="entry name" value="FAD-bd_PCMH_sub2"/>
</dbReference>
<dbReference type="InterPro" id="IPR016167">
    <property type="entry name" value="FAD-bd_PCMH_sub1"/>
</dbReference>
<gene>
    <name evidence="6" type="ORF">GCM10010124_13330</name>
</gene>
<dbReference type="Pfam" id="PF04030">
    <property type="entry name" value="ALO"/>
    <property type="match status" value="1"/>
</dbReference>
<comment type="caution">
    <text evidence="6">The sequence shown here is derived from an EMBL/GenBank/DDBJ whole genome shotgun (WGS) entry which is preliminary data.</text>
</comment>
<dbReference type="NCBIfam" id="TIGR01679">
    <property type="entry name" value="bact_FAD_ox"/>
    <property type="match status" value="1"/>
</dbReference>
<dbReference type="AlphaFoldDB" id="A0A8J3BIL7"/>
<dbReference type="InterPro" id="IPR010031">
    <property type="entry name" value="FAD_lactone_oxidase-like"/>
</dbReference>
<dbReference type="RefSeq" id="WP_189113298.1">
    <property type="nucleotide sequence ID" value="NZ_BMQC01000003.1"/>
</dbReference>
<name>A0A8J3BIL7_9ACTN</name>
<dbReference type="InterPro" id="IPR006093">
    <property type="entry name" value="Oxy_OxRdtase_FAD_BS"/>
</dbReference>
<dbReference type="InterPro" id="IPR016171">
    <property type="entry name" value="Vanillyl_alc_oxidase_C-sub2"/>
</dbReference>
<dbReference type="Gene3D" id="3.30.465.10">
    <property type="match status" value="1"/>
</dbReference>
<dbReference type="GO" id="GO:0019853">
    <property type="term" value="P:L-ascorbic acid biosynthetic process"/>
    <property type="evidence" value="ECO:0007669"/>
    <property type="project" value="UniProtKB-UniPathway"/>
</dbReference>
<evidence type="ECO:0000256" key="3">
    <source>
        <dbReference type="ARBA" id="ARBA00022644"/>
    </source>
</evidence>
<proteinExistence type="inferred from homology"/>
<dbReference type="PIRSF" id="PIRSF000136">
    <property type="entry name" value="LGO_GLO"/>
    <property type="match status" value="1"/>
</dbReference>
<dbReference type="PANTHER" id="PTHR43762">
    <property type="entry name" value="L-GULONOLACTONE OXIDASE"/>
    <property type="match status" value="1"/>
</dbReference>
<evidence type="ECO:0000259" key="5">
    <source>
        <dbReference type="PROSITE" id="PS51387"/>
    </source>
</evidence>
<comment type="similarity">
    <text evidence="2">Belongs to the oxygen-dependent FAD-linked oxidoreductase family.</text>
</comment>